<keyword evidence="4 7" id="KW-1133">Transmembrane helix</keyword>
<dbReference type="NCBIfam" id="NF038403">
    <property type="entry name" value="perm_prefix_1"/>
    <property type="match status" value="1"/>
</dbReference>
<evidence type="ECO:0000256" key="6">
    <source>
        <dbReference type="ARBA" id="ARBA00038076"/>
    </source>
</evidence>
<evidence type="ECO:0000256" key="1">
    <source>
        <dbReference type="ARBA" id="ARBA00004651"/>
    </source>
</evidence>
<feature type="transmembrane region" description="Helical" evidence="7">
    <location>
        <begin position="359"/>
        <end position="383"/>
    </location>
</feature>
<dbReference type="InterPro" id="IPR047928">
    <property type="entry name" value="Perm_prefix_1"/>
</dbReference>
<dbReference type="GO" id="GO:0005886">
    <property type="term" value="C:plasma membrane"/>
    <property type="evidence" value="ECO:0007669"/>
    <property type="project" value="UniProtKB-SubCell"/>
</dbReference>
<feature type="transmembrane region" description="Helical" evidence="7">
    <location>
        <begin position="505"/>
        <end position="526"/>
    </location>
</feature>
<geneLocation type="plasmid" evidence="10">
    <name>unnamed</name>
</geneLocation>
<proteinExistence type="inferred from homology"/>
<dbReference type="PANTHER" id="PTHR30572">
    <property type="entry name" value="MEMBRANE COMPONENT OF TRANSPORTER-RELATED"/>
    <property type="match status" value="1"/>
</dbReference>
<dbReference type="GO" id="GO:0022857">
    <property type="term" value="F:transmembrane transporter activity"/>
    <property type="evidence" value="ECO:0007669"/>
    <property type="project" value="TreeGrafter"/>
</dbReference>
<feature type="domain" description="ABC3 transporter permease C-terminal" evidence="8">
    <location>
        <begin position="367"/>
        <end position="483"/>
    </location>
</feature>
<keyword evidence="3 7" id="KW-0812">Transmembrane</keyword>
<dbReference type="InterPro" id="IPR003838">
    <property type="entry name" value="ABC3_permease_C"/>
</dbReference>
<keyword evidence="10" id="KW-0614">Plasmid</keyword>
<gene>
    <name evidence="10" type="ORF">RBB81_00355</name>
</gene>
<comment type="similarity">
    <text evidence="6">Belongs to the ABC-4 integral membrane protein family.</text>
</comment>
<keyword evidence="2" id="KW-1003">Cell membrane</keyword>
<evidence type="ECO:0000313" key="10">
    <source>
        <dbReference type="EMBL" id="XCB20308.1"/>
    </source>
</evidence>
<feature type="transmembrane region" description="Helical" evidence="7">
    <location>
        <begin position="415"/>
        <end position="437"/>
    </location>
</feature>
<dbReference type="PANTHER" id="PTHR30572:SF4">
    <property type="entry name" value="ABC TRANSPORTER PERMEASE YTRF"/>
    <property type="match status" value="1"/>
</dbReference>
<dbReference type="EMBL" id="CP132937">
    <property type="protein sequence ID" value="XCB20308.1"/>
    <property type="molecule type" value="Genomic_DNA"/>
</dbReference>
<reference evidence="10" key="2">
    <citation type="journal article" date="2024" name="Environ. Microbiol.">
        <title>Genome analysis and description of Tunturibacter gen. nov. expands the diversity of Terriglobia in tundra soils.</title>
        <authorList>
            <person name="Messyasz A."/>
            <person name="Mannisto M.K."/>
            <person name="Kerkhof L.J."/>
            <person name="Haggblom M.M."/>
        </authorList>
    </citation>
    <scope>NUCLEOTIDE SEQUENCE</scope>
    <source>
        <strain evidence="10">M8UP39</strain>
    </source>
</reference>
<feature type="transmembrane region" description="Helical" evidence="7">
    <location>
        <begin position="824"/>
        <end position="850"/>
    </location>
</feature>
<dbReference type="Pfam" id="PF02687">
    <property type="entry name" value="FtsX"/>
    <property type="match status" value="2"/>
</dbReference>
<dbReference type="InterPro" id="IPR050250">
    <property type="entry name" value="Macrolide_Exporter_MacB"/>
</dbReference>
<dbReference type="AlphaFoldDB" id="A0AAU7YUF7"/>
<evidence type="ECO:0000259" key="9">
    <source>
        <dbReference type="Pfam" id="PF12704"/>
    </source>
</evidence>
<feature type="transmembrane region" description="Helical" evidence="7">
    <location>
        <begin position="856"/>
        <end position="875"/>
    </location>
</feature>
<evidence type="ECO:0000256" key="4">
    <source>
        <dbReference type="ARBA" id="ARBA00022989"/>
    </source>
</evidence>
<accession>A0AAU7YUF7</accession>
<dbReference type="InterPro" id="IPR017800">
    <property type="entry name" value="ADOP"/>
</dbReference>
<protein>
    <submittedName>
        <fullName evidence="10">ABC transporter permease</fullName>
    </submittedName>
</protein>
<feature type="transmembrane region" description="Helical" evidence="7">
    <location>
        <begin position="457"/>
        <end position="484"/>
    </location>
</feature>
<feature type="domain" description="ABC3 transporter permease C-terminal" evidence="8">
    <location>
        <begin position="772"/>
        <end position="885"/>
    </location>
</feature>
<dbReference type="NCBIfam" id="TIGR03434">
    <property type="entry name" value="ADOP"/>
    <property type="match status" value="1"/>
</dbReference>
<evidence type="ECO:0000259" key="8">
    <source>
        <dbReference type="Pfam" id="PF02687"/>
    </source>
</evidence>
<feature type="transmembrane region" description="Helical" evidence="7">
    <location>
        <begin position="96"/>
        <end position="118"/>
    </location>
</feature>
<dbReference type="InterPro" id="IPR025857">
    <property type="entry name" value="MacB_PCD"/>
</dbReference>
<name>A0AAU7YUF7_9BACT</name>
<feature type="transmembrane region" description="Helical" evidence="7">
    <location>
        <begin position="769"/>
        <end position="789"/>
    </location>
</feature>
<evidence type="ECO:0000256" key="3">
    <source>
        <dbReference type="ARBA" id="ARBA00022692"/>
    </source>
</evidence>
<dbReference type="RefSeq" id="WP_353070762.1">
    <property type="nucleotide sequence ID" value="NZ_CP132937.1"/>
</dbReference>
<evidence type="ECO:0000256" key="2">
    <source>
        <dbReference type="ARBA" id="ARBA00022475"/>
    </source>
</evidence>
<evidence type="ECO:0000256" key="5">
    <source>
        <dbReference type="ARBA" id="ARBA00023136"/>
    </source>
</evidence>
<sequence>MRLFQSLRRRLRSYLDKNSSNVQLGEELQFHLERQTEENIAHGMSPKEARSAAKASFGDLPTAIEECYEARGVAWLDDLAQDVRYGLRAMVKYRSFTVVTVFTLALGIGACTAIFSLVNAVLIQSLPYGEPDRLVYAFTPNPLWNLPGEVFGPSDADFFDLKKQSRSFSATTLFAQTTYNLAGNDRAERVGAAEVDADFFRTLEVAPELGRGFDQRDEQPGNDHVAVISHALWLTVLGGHADVLGSTLSLDGVSYQVIGMMPEEFRYPQKSDLAYGNGHVETTDVWVPSALTPRQKADREASNGYALARLRPGVSVREAQAEMDTIMSHLNLLHNPDTRGWGAFVKPFRDSALGQVRPLMWLLMGTVGFVMLIACGNAANLLLARAAARSHELGVRATLGARRSRLMRQMLTESLMLSAAAGTVGVGLAWLFLHALLKLNPGDIPRMDDALIDLRVMGFAVFVTMLTSVIFGMLPSLSATRINLVEFLKSSGMRGVAGDRKRVRHGLAVAQIALLVVLLTGTGLLLRSYANVLSVPTGFSATTVTASVQMSSQYGNAHKRRAFFGGLIERINSIPGMQAVGVVNELPLSNSESLASLFVEGYPNTKQQLVEERGITQNYLSAMQTPLVEGRDISDEDAAGNRLVAVVNQAFVKKYFANGDAIGHRIRTGEGESGPWVTVVGVAKDVRYMSLEAAPVPQVYRSFWQMEWNESNIVGAYVAVRSSLPQDGVVAEIRTAVKGIDPSLAVADVHTMSELVSSVTARRRFQTTLLTVFSVTAMLLAMVGVYGLLTYSVRQRTGEIGIRLALGSSKNGVVRLILREGLTLLGIGLVIGLAVALACTRLLTGFLYGVPALDPATFAMVPMLLLAATIAACLIPSFRAAAIDPINALRHE</sequence>
<comment type="subcellular location">
    <subcellularLocation>
        <location evidence="1">Cell membrane</location>
        <topology evidence="1">Multi-pass membrane protein</topology>
    </subcellularLocation>
</comment>
<keyword evidence="5 7" id="KW-0472">Membrane</keyword>
<feature type="domain" description="MacB-like periplasmic core" evidence="9">
    <location>
        <begin position="97"/>
        <end position="325"/>
    </location>
</feature>
<dbReference type="KEGG" id="tgi:RBB81_00355"/>
<feature type="domain" description="MacB-like periplasmic core" evidence="9">
    <location>
        <begin position="558"/>
        <end position="735"/>
    </location>
</feature>
<evidence type="ECO:0000256" key="7">
    <source>
        <dbReference type="SAM" id="Phobius"/>
    </source>
</evidence>
<dbReference type="Pfam" id="PF12704">
    <property type="entry name" value="MacB_PCD"/>
    <property type="match status" value="2"/>
</dbReference>
<reference evidence="10" key="1">
    <citation type="submission" date="2023-08" db="EMBL/GenBank/DDBJ databases">
        <authorList>
            <person name="Messyasz A."/>
            <person name="Mannisto M.K."/>
            <person name="Kerkhof L.J."/>
            <person name="Haggblom M."/>
        </authorList>
    </citation>
    <scope>NUCLEOTIDE SEQUENCE</scope>
    <source>
        <strain evidence="10">M8UP39</strain>
        <plasmid evidence="10">unnamed</plasmid>
    </source>
</reference>
<organism evidence="10">
    <name type="scientific">Tunturiibacter gelidiferens</name>
    <dbReference type="NCBI Taxonomy" id="3069689"/>
    <lineage>
        <taxon>Bacteria</taxon>
        <taxon>Pseudomonadati</taxon>
        <taxon>Acidobacteriota</taxon>
        <taxon>Terriglobia</taxon>
        <taxon>Terriglobales</taxon>
        <taxon>Acidobacteriaceae</taxon>
        <taxon>Tunturiibacter</taxon>
    </lineage>
</organism>